<evidence type="ECO:0000313" key="10">
    <source>
        <dbReference type="Proteomes" id="UP000186228"/>
    </source>
</evidence>
<comment type="catalytic activity">
    <reaction evidence="3">
        <text>a long-chain fatty acyl-CoA + H2O = a long-chain fatty acid + CoA + H(+)</text>
        <dbReference type="Rhea" id="RHEA:67680"/>
        <dbReference type="ChEBI" id="CHEBI:15377"/>
        <dbReference type="ChEBI" id="CHEBI:15378"/>
        <dbReference type="ChEBI" id="CHEBI:57287"/>
        <dbReference type="ChEBI" id="CHEBI:57560"/>
        <dbReference type="ChEBI" id="CHEBI:83139"/>
    </reaction>
</comment>
<organism evidence="9 10">
    <name type="scientific">Rhizobium hainanense</name>
    <dbReference type="NCBI Taxonomy" id="52131"/>
    <lineage>
        <taxon>Bacteria</taxon>
        <taxon>Pseudomonadati</taxon>
        <taxon>Pseudomonadota</taxon>
        <taxon>Alphaproteobacteria</taxon>
        <taxon>Hyphomicrobiales</taxon>
        <taxon>Rhizobiaceae</taxon>
        <taxon>Rhizobium/Agrobacterium group</taxon>
        <taxon>Rhizobium</taxon>
    </lineage>
</organism>
<dbReference type="Pfam" id="PF03061">
    <property type="entry name" value="4HBT"/>
    <property type="match status" value="1"/>
</dbReference>
<dbReference type="NCBIfam" id="TIGR00369">
    <property type="entry name" value="unchar_dom_1"/>
    <property type="match status" value="1"/>
</dbReference>
<dbReference type="InterPro" id="IPR029069">
    <property type="entry name" value="HotDog_dom_sf"/>
</dbReference>
<dbReference type="STRING" id="52131.GA0061100_11634"/>
<dbReference type="EC" id="3.1.2.20" evidence="5"/>
<evidence type="ECO:0000313" key="9">
    <source>
        <dbReference type="EMBL" id="SCB38115.1"/>
    </source>
</evidence>
<dbReference type="Proteomes" id="UP000186228">
    <property type="component" value="Unassembled WGS sequence"/>
</dbReference>
<evidence type="ECO:0000256" key="6">
    <source>
        <dbReference type="ARBA" id="ARBA00040062"/>
    </source>
</evidence>
<dbReference type="CDD" id="cd03443">
    <property type="entry name" value="PaaI_thioesterase"/>
    <property type="match status" value="1"/>
</dbReference>
<dbReference type="AlphaFoldDB" id="A0A1C3WDZ6"/>
<comment type="catalytic activity">
    <reaction evidence="7">
        <text>a medium-chain fatty acyl-CoA + H2O = a medium-chain fatty acid + CoA + H(+)</text>
        <dbReference type="Rhea" id="RHEA:68184"/>
        <dbReference type="ChEBI" id="CHEBI:15377"/>
        <dbReference type="ChEBI" id="CHEBI:15378"/>
        <dbReference type="ChEBI" id="CHEBI:57287"/>
        <dbReference type="ChEBI" id="CHEBI:59558"/>
        <dbReference type="ChEBI" id="CHEBI:90546"/>
    </reaction>
</comment>
<comment type="similarity">
    <text evidence="4">Belongs to the YigI thioesterase family.</text>
</comment>
<proteinExistence type="inferred from homology"/>
<evidence type="ECO:0000256" key="7">
    <source>
        <dbReference type="ARBA" id="ARBA00048062"/>
    </source>
</evidence>
<protein>
    <recommendedName>
        <fullName evidence="6">Medium/long-chain acyl-CoA thioesterase YigI</fullName>
        <ecNumber evidence="5">3.1.2.20</ecNumber>
    </recommendedName>
</protein>
<name>A0A1C3WDZ6_9HYPH</name>
<evidence type="ECO:0000256" key="4">
    <source>
        <dbReference type="ARBA" id="ARBA00038381"/>
    </source>
</evidence>
<evidence type="ECO:0000256" key="5">
    <source>
        <dbReference type="ARBA" id="ARBA00038894"/>
    </source>
</evidence>
<dbReference type="InterPro" id="IPR003736">
    <property type="entry name" value="PAAI_dom"/>
</dbReference>
<evidence type="ECO:0000256" key="3">
    <source>
        <dbReference type="ARBA" id="ARBA00036002"/>
    </source>
</evidence>
<dbReference type="PANTHER" id="PTHR43240">
    <property type="entry name" value="1,4-DIHYDROXY-2-NAPHTHOYL-COA THIOESTERASE 1"/>
    <property type="match status" value="1"/>
</dbReference>
<evidence type="ECO:0000256" key="2">
    <source>
        <dbReference type="ARBA" id="ARBA00035880"/>
    </source>
</evidence>
<dbReference type="GO" id="GO:0047617">
    <property type="term" value="F:fatty acyl-CoA hydrolase activity"/>
    <property type="evidence" value="ECO:0007669"/>
    <property type="project" value="UniProtKB-EC"/>
</dbReference>
<dbReference type="SUPFAM" id="SSF54637">
    <property type="entry name" value="Thioesterase/thiol ester dehydrase-isomerase"/>
    <property type="match status" value="1"/>
</dbReference>
<feature type="domain" description="Thioesterase" evidence="8">
    <location>
        <begin position="56"/>
        <end position="128"/>
    </location>
</feature>
<gene>
    <name evidence="9" type="ORF">GA0061100_11634</name>
</gene>
<accession>A0A1C3WDZ6</accession>
<evidence type="ECO:0000256" key="1">
    <source>
        <dbReference type="ARBA" id="ARBA00022801"/>
    </source>
</evidence>
<sequence length="153" mass="16161">MTGADETGTSGDFRTRIRTSFERQAAMATIGAELTRVEHGTVEIELPFDIKLTQQHGILHAGIIAAALDSACGFAAYSVIDPSASILTIEFKINLMSPGRGERFLFRGDVTKPGTTIIVADGRGYAIGDGPAKLIASMTGTMMVIRGREGISG</sequence>
<reference evidence="10" key="1">
    <citation type="submission" date="2016-08" db="EMBL/GenBank/DDBJ databases">
        <authorList>
            <person name="Varghese N."/>
            <person name="Submissions Spin"/>
        </authorList>
    </citation>
    <scope>NUCLEOTIDE SEQUENCE [LARGE SCALE GENOMIC DNA]</scope>
    <source>
        <strain evidence="10">CCBAU 57015</strain>
    </source>
</reference>
<keyword evidence="10" id="KW-1185">Reference proteome</keyword>
<dbReference type="EMBL" id="FMAC01000016">
    <property type="protein sequence ID" value="SCB38115.1"/>
    <property type="molecule type" value="Genomic_DNA"/>
</dbReference>
<comment type="catalytic activity">
    <reaction evidence="2">
        <text>a fatty acyl-CoA + H2O = a fatty acid + CoA + H(+)</text>
        <dbReference type="Rhea" id="RHEA:16781"/>
        <dbReference type="ChEBI" id="CHEBI:15377"/>
        <dbReference type="ChEBI" id="CHEBI:15378"/>
        <dbReference type="ChEBI" id="CHEBI:28868"/>
        <dbReference type="ChEBI" id="CHEBI:57287"/>
        <dbReference type="ChEBI" id="CHEBI:77636"/>
        <dbReference type="EC" id="3.1.2.20"/>
    </reaction>
</comment>
<keyword evidence="1" id="KW-0378">Hydrolase</keyword>
<dbReference type="RefSeq" id="WP_075856633.1">
    <property type="nucleotide sequence ID" value="NZ_FMAC01000016.1"/>
</dbReference>
<dbReference type="InterPro" id="IPR006683">
    <property type="entry name" value="Thioestr_dom"/>
</dbReference>
<dbReference type="OrthoDB" id="9806185at2"/>
<dbReference type="PANTHER" id="PTHR43240:SF20">
    <property type="entry name" value="MEDIUM_LONG-CHAIN ACYL-COA THIOESTERASE YIGI"/>
    <property type="match status" value="1"/>
</dbReference>
<dbReference type="Gene3D" id="3.10.129.10">
    <property type="entry name" value="Hotdog Thioesterase"/>
    <property type="match status" value="1"/>
</dbReference>
<evidence type="ECO:0000259" key="8">
    <source>
        <dbReference type="Pfam" id="PF03061"/>
    </source>
</evidence>